<dbReference type="InterPro" id="IPR019752">
    <property type="entry name" value="Pyrv/ketoisovalerate_OxRed_cat"/>
</dbReference>
<dbReference type="RefSeq" id="WP_353714372.1">
    <property type="nucleotide sequence ID" value="NZ_CP159307.1"/>
</dbReference>
<dbReference type="InterPro" id="IPR052198">
    <property type="entry name" value="IorB_Oxidoreductase"/>
</dbReference>
<keyword evidence="1" id="KW-0560">Oxidoreductase</keyword>
<evidence type="ECO:0000259" key="2">
    <source>
        <dbReference type="Pfam" id="PF01558"/>
    </source>
</evidence>
<gene>
    <name evidence="3" type="ORF">ABV300_08215</name>
</gene>
<protein>
    <submittedName>
        <fullName evidence="3">Indolepyruvate oxidoreductase subunit beta</fullName>
    </submittedName>
</protein>
<reference evidence="3" key="1">
    <citation type="submission" date="2024-06" db="EMBL/GenBank/DDBJ databases">
        <title>A Novel Isolate, Dehalogenimonas sp. Strain 4OHTPN, Dechlorinates Aromatic 4 Hydroxy chlorothalonil by a Novel Reductive Dehalogenase.</title>
        <authorList>
            <person name="Liu G."/>
        </authorList>
    </citation>
    <scope>NUCLEOTIDE SEQUENCE</scope>
    <source>
        <strain evidence="3">4OHTPN</strain>
    </source>
</reference>
<sequence>MKTQNILIVGVGGQGVVLASNLLAEAALSAGYDVKKTDTLGMAQRGGSVVSHLRFGEQVASPLIAAGEADLLIAFEKLEAIRWGHFLKTDGAAVVNDLAMPPLSVTLGSDVYPCDAEIVTALKRFTPEVHLVPGTATASRLGNAKMVNTVLLGYASNFLPIGAERLASTLEAGLPPKLRQPNLVAFETGRSMYLK</sequence>
<dbReference type="PANTHER" id="PTHR43854">
    <property type="entry name" value="INDOLEPYRUVATE OXIDOREDUCTASE SUBUNIT IORB"/>
    <property type="match status" value="1"/>
</dbReference>
<organism evidence="3">
    <name type="scientific">Dehalogenimonas sp. 4OHTPN</name>
    <dbReference type="NCBI Taxonomy" id="3166643"/>
    <lineage>
        <taxon>Bacteria</taxon>
        <taxon>Bacillati</taxon>
        <taxon>Chloroflexota</taxon>
        <taxon>Dehalococcoidia</taxon>
        <taxon>Dehalococcoidales</taxon>
        <taxon>Dehalococcoidaceae</taxon>
        <taxon>Dehalogenimonas</taxon>
    </lineage>
</organism>
<dbReference type="InterPro" id="IPR002869">
    <property type="entry name" value="Pyrv_flavodox_OxRed_cen"/>
</dbReference>
<dbReference type="PANTHER" id="PTHR43854:SF1">
    <property type="entry name" value="INDOLEPYRUVATE OXIDOREDUCTASE SUBUNIT IORB"/>
    <property type="match status" value="1"/>
</dbReference>
<accession>A0AAU8G9W0</accession>
<dbReference type="AlphaFoldDB" id="A0AAU8G9W0"/>
<evidence type="ECO:0000256" key="1">
    <source>
        <dbReference type="ARBA" id="ARBA00023002"/>
    </source>
</evidence>
<name>A0AAU8G9W0_9CHLR</name>
<dbReference type="NCBIfam" id="NF005322">
    <property type="entry name" value="PRK06853.1-2"/>
    <property type="match status" value="1"/>
</dbReference>
<dbReference type="Gene3D" id="3.40.920.10">
    <property type="entry name" value="Pyruvate-ferredoxin oxidoreductase, PFOR, domain III"/>
    <property type="match status" value="1"/>
</dbReference>
<dbReference type="EMBL" id="CP159307">
    <property type="protein sequence ID" value="XCH33123.1"/>
    <property type="molecule type" value="Genomic_DNA"/>
</dbReference>
<proteinExistence type="predicted"/>
<evidence type="ECO:0000313" key="3">
    <source>
        <dbReference type="EMBL" id="XCH33123.1"/>
    </source>
</evidence>
<dbReference type="GO" id="GO:0016903">
    <property type="term" value="F:oxidoreductase activity, acting on the aldehyde or oxo group of donors"/>
    <property type="evidence" value="ECO:0007669"/>
    <property type="project" value="InterPro"/>
</dbReference>
<dbReference type="SUPFAM" id="SSF53323">
    <property type="entry name" value="Pyruvate-ferredoxin oxidoreductase, PFOR, domain III"/>
    <property type="match status" value="1"/>
</dbReference>
<dbReference type="Pfam" id="PF01558">
    <property type="entry name" value="POR"/>
    <property type="match status" value="1"/>
</dbReference>
<feature type="domain" description="Pyruvate/ketoisovalerate oxidoreductase catalytic" evidence="2">
    <location>
        <begin position="12"/>
        <end position="190"/>
    </location>
</feature>